<comment type="similarity">
    <text evidence="7">Belongs to the binding-protein-dependent transport system permease family.</text>
</comment>
<dbReference type="EMBL" id="BOVJ01000014">
    <property type="protein sequence ID" value="GIQ61908.1"/>
    <property type="molecule type" value="Genomic_DNA"/>
</dbReference>
<feature type="transmembrane region" description="Helical" evidence="7">
    <location>
        <begin position="259"/>
        <end position="282"/>
    </location>
</feature>
<dbReference type="Pfam" id="PF00528">
    <property type="entry name" value="BPD_transp_1"/>
    <property type="match status" value="1"/>
</dbReference>
<dbReference type="RefSeq" id="WP_213527156.1">
    <property type="nucleotide sequence ID" value="NZ_BOVJ01000014.1"/>
</dbReference>
<feature type="transmembrane region" description="Helical" evidence="7">
    <location>
        <begin position="103"/>
        <end position="123"/>
    </location>
</feature>
<evidence type="ECO:0000259" key="8">
    <source>
        <dbReference type="PROSITE" id="PS50928"/>
    </source>
</evidence>
<dbReference type="CDD" id="cd06261">
    <property type="entry name" value="TM_PBP2"/>
    <property type="match status" value="1"/>
</dbReference>
<dbReference type="Proteomes" id="UP000680304">
    <property type="component" value="Unassembled WGS sequence"/>
</dbReference>
<keyword evidence="5 7" id="KW-1133">Transmembrane helix</keyword>
<evidence type="ECO:0000256" key="2">
    <source>
        <dbReference type="ARBA" id="ARBA00022448"/>
    </source>
</evidence>
<keyword evidence="10" id="KW-1185">Reference proteome</keyword>
<gene>
    <name evidence="9" type="primary">yurN</name>
    <name evidence="9" type="ORF">PACILC2_04760</name>
</gene>
<proteinExistence type="inferred from homology"/>
<sequence>MKNHHRLGVALFLIPAMAVFAVYFIYPVGFLVYTSVMKWDSITPMEFVGLDNYRRLLGDGVFHKSLLNTLAWGAAAVFLHIPMAIVVAMILSRKIAGWKFFRTVFFIPNLISTLALAMLWQFIYNGEFGLLNELLRSVGLGAWQRNWLGEMHTAFPALIGQWIFYIGFFMVIFMSFISTIDPALYESAQIDGATGLKQEWHITLPLLKPAVSIAVLLALTDTLKNFEAPFLLTNGGPVNQTMVLSLHIYNKMNAYQYGYANTLAVMLIAIGAVMVLLVRLLFREKDV</sequence>
<keyword evidence="6 7" id="KW-0472">Membrane</keyword>
<dbReference type="PROSITE" id="PS50928">
    <property type="entry name" value="ABC_TM1"/>
    <property type="match status" value="1"/>
</dbReference>
<dbReference type="PANTHER" id="PTHR30193:SF41">
    <property type="entry name" value="DIACETYLCHITOBIOSE UPTAKE SYSTEM PERMEASE PROTEIN NGCF"/>
    <property type="match status" value="1"/>
</dbReference>
<comment type="subcellular location">
    <subcellularLocation>
        <location evidence="1 7">Cell membrane</location>
        <topology evidence="1 7">Multi-pass membrane protein</topology>
    </subcellularLocation>
</comment>
<accession>A0ABQ4N1B8</accession>
<dbReference type="InterPro" id="IPR035906">
    <property type="entry name" value="MetI-like_sf"/>
</dbReference>
<comment type="caution">
    <text evidence="9">The sequence shown here is derived from an EMBL/GenBank/DDBJ whole genome shotgun (WGS) entry which is preliminary data.</text>
</comment>
<reference evidence="9 10" key="1">
    <citation type="submission" date="2021-04" db="EMBL/GenBank/DDBJ databases">
        <title>Draft genome sequence of Paenibacillus cisolokensis, LC2-13A.</title>
        <authorList>
            <person name="Uke A."/>
            <person name="Chhe C."/>
            <person name="Baramee S."/>
            <person name="Kosugi A."/>
        </authorList>
    </citation>
    <scope>NUCLEOTIDE SEQUENCE [LARGE SCALE GENOMIC DNA]</scope>
    <source>
        <strain evidence="9 10">LC2-13A</strain>
    </source>
</reference>
<keyword evidence="2 7" id="KW-0813">Transport</keyword>
<organism evidence="9 10">
    <name type="scientific">Paenibacillus cisolokensis</name>
    <dbReference type="NCBI Taxonomy" id="1658519"/>
    <lineage>
        <taxon>Bacteria</taxon>
        <taxon>Bacillati</taxon>
        <taxon>Bacillota</taxon>
        <taxon>Bacilli</taxon>
        <taxon>Bacillales</taxon>
        <taxon>Paenibacillaceae</taxon>
        <taxon>Paenibacillus</taxon>
    </lineage>
</organism>
<name>A0ABQ4N1B8_9BACL</name>
<feature type="transmembrane region" description="Helical" evidence="7">
    <location>
        <begin position="70"/>
        <end position="91"/>
    </location>
</feature>
<protein>
    <submittedName>
        <fullName evidence="9">ABC transporter permease protein YurN</fullName>
    </submittedName>
</protein>
<feature type="transmembrane region" description="Helical" evidence="7">
    <location>
        <begin position="162"/>
        <end position="180"/>
    </location>
</feature>
<evidence type="ECO:0000256" key="5">
    <source>
        <dbReference type="ARBA" id="ARBA00022989"/>
    </source>
</evidence>
<dbReference type="SUPFAM" id="SSF161098">
    <property type="entry name" value="MetI-like"/>
    <property type="match status" value="1"/>
</dbReference>
<evidence type="ECO:0000313" key="10">
    <source>
        <dbReference type="Proteomes" id="UP000680304"/>
    </source>
</evidence>
<keyword evidence="3" id="KW-1003">Cell membrane</keyword>
<dbReference type="Gene3D" id="1.10.3720.10">
    <property type="entry name" value="MetI-like"/>
    <property type="match status" value="1"/>
</dbReference>
<dbReference type="InterPro" id="IPR051393">
    <property type="entry name" value="ABC_transporter_permease"/>
</dbReference>
<dbReference type="InterPro" id="IPR000515">
    <property type="entry name" value="MetI-like"/>
</dbReference>
<dbReference type="PANTHER" id="PTHR30193">
    <property type="entry name" value="ABC TRANSPORTER PERMEASE PROTEIN"/>
    <property type="match status" value="1"/>
</dbReference>
<keyword evidence="4 7" id="KW-0812">Transmembrane</keyword>
<evidence type="ECO:0000256" key="3">
    <source>
        <dbReference type="ARBA" id="ARBA00022475"/>
    </source>
</evidence>
<evidence type="ECO:0000256" key="1">
    <source>
        <dbReference type="ARBA" id="ARBA00004651"/>
    </source>
</evidence>
<evidence type="ECO:0000256" key="4">
    <source>
        <dbReference type="ARBA" id="ARBA00022692"/>
    </source>
</evidence>
<evidence type="ECO:0000256" key="7">
    <source>
        <dbReference type="RuleBase" id="RU363032"/>
    </source>
</evidence>
<evidence type="ECO:0000256" key="6">
    <source>
        <dbReference type="ARBA" id="ARBA00023136"/>
    </source>
</evidence>
<evidence type="ECO:0000313" key="9">
    <source>
        <dbReference type="EMBL" id="GIQ61908.1"/>
    </source>
</evidence>
<feature type="transmembrane region" description="Helical" evidence="7">
    <location>
        <begin position="7"/>
        <end position="26"/>
    </location>
</feature>
<feature type="domain" description="ABC transmembrane type-1" evidence="8">
    <location>
        <begin position="66"/>
        <end position="278"/>
    </location>
</feature>